<sequence>MKRFAAVGVLLLTTSCISIPLGPRAENPAPVETAADDAAATSTPAPPPPANYVLILDSSGSMKTADMSGGMDRMTAAREAGRRFVEALPPDARLSVVTYGDRTPEDAPKESGCGDVTVKLPLGTDRNIGPVLDQLRPTGWTPISLALTKAAEQAPDGETTSIVLVSDGEDSCAPPDPCDTAGAVVRGKPHLTISTLGVRASSEQLACIADRGNGLSLPADNAAQLARRLPALSNPAAAADMLSPQGVQKVRPGTEYARIREQHPDFPELPAVATAETVIRVIWRNCEWLFDDQKVLREIVLQSGPTIDGITAGDPVGSLDVLGAPVKTEPASPGPGVPTGAETRFYAADQRLGLAWKVTVADGKVLTIILCTCLPQAPCPPSDDDARRLAGKPDLQVKRRQCTADQEWAVLDTLFDRAQKGGALVLNRKGGTRARVAMIDHGGDCYDIPATAPRRELSQLIYDGQMCVVSFSLDEVKNAPITTSGLGPIKLGMKGDELQRLGYVRPWSGEHCPKKWDGGDALPEDVWLEIDPGTDRLTAIVVNAKGFRTPTGAHLGSTRSDVERMYAGKLEDFSWIGEGGYAHSRAVVSGNTMVAFQFGFETTTFPSVERIFIQSKDKPFVGGC</sequence>
<dbReference type="SMART" id="SM00327">
    <property type="entry name" value="VWA"/>
    <property type="match status" value="1"/>
</dbReference>
<feature type="domain" description="VWFA" evidence="1">
    <location>
        <begin position="51"/>
        <end position="232"/>
    </location>
</feature>
<dbReference type="Proteomes" id="UP001442841">
    <property type="component" value="Chromosome"/>
</dbReference>
<proteinExistence type="predicted"/>
<dbReference type="Gene3D" id="3.40.50.410">
    <property type="entry name" value="von Willebrand factor, type A domain"/>
    <property type="match status" value="1"/>
</dbReference>
<dbReference type="PROSITE" id="PS51257">
    <property type="entry name" value="PROKAR_LIPOPROTEIN"/>
    <property type="match status" value="1"/>
</dbReference>
<dbReference type="PANTHER" id="PTHR10579:SF43">
    <property type="entry name" value="ZINC FINGER (C3HC4-TYPE RING FINGER) FAMILY PROTEIN"/>
    <property type="match status" value="1"/>
</dbReference>
<dbReference type="InterPro" id="IPR002035">
    <property type="entry name" value="VWF_A"/>
</dbReference>
<dbReference type="InterPro" id="IPR036465">
    <property type="entry name" value="vWFA_dom_sf"/>
</dbReference>
<dbReference type="SUPFAM" id="SSF53300">
    <property type="entry name" value="vWA-like"/>
    <property type="match status" value="1"/>
</dbReference>
<gene>
    <name evidence="2" type="ORF">AADG42_03535</name>
</gene>
<dbReference type="PROSITE" id="PS50234">
    <property type="entry name" value="VWFA"/>
    <property type="match status" value="1"/>
</dbReference>
<evidence type="ECO:0000313" key="3">
    <source>
        <dbReference type="Proteomes" id="UP001442841"/>
    </source>
</evidence>
<name>A0ABZ3FK54_9ACTN</name>
<keyword evidence="3" id="KW-1185">Reference proteome</keyword>
<dbReference type="RefSeq" id="WP_425307848.1">
    <property type="nucleotide sequence ID" value="NZ_CP154795.1"/>
</dbReference>
<organism evidence="2 3">
    <name type="scientific">Ammonicoccus fulvus</name>
    <dbReference type="NCBI Taxonomy" id="3138240"/>
    <lineage>
        <taxon>Bacteria</taxon>
        <taxon>Bacillati</taxon>
        <taxon>Actinomycetota</taxon>
        <taxon>Actinomycetes</taxon>
        <taxon>Propionibacteriales</taxon>
        <taxon>Propionibacteriaceae</taxon>
        <taxon>Ammonicoccus</taxon>
    </lineage>
</organism>
<evidence type="ECO:0000259" key="1">
    <source>
        <dbReference type="PROSITE" id="PS50234"/>
    </source>
</evidence>
<accession>A0ABZ3FK54</accession>
<dbReference type="PANTHER" id="PTHR10579">
    <property type="entry name" value="CALCIUM-ACTIVATED CHLORIDE CHANNEL REGULATOR"/>
    <property type="match status" value="1"/>
</dbReference>
<dbReference type="EMBL" id="CP154795">
    <property type="protein sequence ID" value="XAN06418.1"/>
    <property type="molecule type" value="Genomic_DNA"/>
</dbReference>
<dbReference type="InterPro" id="IPR051266">
    <property type="entry name" value="CLCR"/>
</dbReference>
<dbReference type="Pfam" id="PF13519">
    <property type="entry name" value="VWA_2"/>
    <property type="match status" value="1"/>
</dbReference>
<protein>
    <submittedName>
        <fullName evidence="2">VWA domain-containing protein</fullName>
    </submittedName>
</protein>
<reference evidence="2 3" key="1">
    <citation type="submission" date="2024-04" db="EMBL/GenBank/DDBJ databases">
        <title>Isolation of an actinomycete strain from pig manure.</title>
        <authorList>
            <person name="Gong T."/>
            <person name="Yu Z."/>
            <person name="An M."/>
            <person name="Wei C."/>
            <person name="Yang W."/>
            <person name="Liu L."/>
        </authorList>
    </citation>
    <scope>NUCLEOTIDE SEQUENCE [LARGE SCALE GENOMIC DNA]</scope>
    <source>
        <strain evidence="2 3">ZF39</strain>
    </source>
</reference>
<evidence type="ECO:0000313" key="2">
    <source>
        <dbReference type="EMBL" id="XAN06418.1"/>
    </source>
</evidence>